<evidence type="ECO:0000259" key="10">
    <source>
        <dbReference type="PROSITE" id="PS50893"/>
    </source>
</evidence>
<keyword evidence="4" id="KW-0762">Sugar transport</keyword>
<evidence type="ECO:0000313" key="11">
    <source>
        <dbReference type="EMBL" id="PMP83497.1"/>
    </source>
</evidence>
<dbReference type="Gene3D" id="3.40.50.300">
    <property type="entry name" value="P-loop containing nucleotide triphosphate hydrolases"/>
    <property type="match status" value="2"/>
</dbReference>
<comment type="caution">
    <text evidence="11">The sequence shown here is derived from an EMBL/GenBank/DDBJ whole genome shotgun (WGS) entry which is preliminary data.</text>
</comment>
<dbReference type="PANTHER" id="PTHR43790:SF3">
    <property type="entry name" value="D-ALLOSE IMPORT ATP-BINDING PROTEIN ALSA-RELATED"/>
    <property type="match status" value="1"/>
</dbReference>
<dbReference type="PANTHER" id="PTHR43790">
    <property type="entry name" value="CARBOHYDRATE TRANSPORT ATP-BINDING PROTEIN MG119-RELATED"/>
    <property type="match status" value="1"/>
</dbReference>
<dbReference type="Pfam" id="PF00005">
    <property type="entry name" value="ABC_tran"/>
    <property type="match status" value="2"/>
</dbReference>
<dbReference type="Proteomes" id="UP000236910">
    <property type="component" value="Unassembled WGS sequence"/>
</dbReference>
<dbReference type="SMART" id="SM00382">
    <property type="entry name" value="AAA"/>
    <property type="match status" value="2"/>
</dbReference>
<feature type="domain" description="ABC transporter" evidence="10">
    <location>
        <begin position="5"/>
        <end position="241"/>
    </location>
</feature>
<keyword evidence="6" id="KW-0547">Nucleotide-binding</keyword>
<dbReference type="CDD" id="cd03216">
    <property type="entry name" value="ABC_Carb_Monos_I"/>
    <property type="match status" value="1"/>
</dbReference>
<evidence type="ECO:0000256" key="2">
    <source>
        <dbReference type="ARBA" id="ARBA00022448"/>
    </source>
</evidence>
<evidence type="ECO:0000256" key="1">
    <source>
        <dbReference type="ARBA" id="ARBA00004202"/>
    </source>
</evidence>
<dbReference type="GO" id="GO:0016887">
    <property type="term" value="F:ATP hydrolysis activity"/>
    <property type="evidence" value="ECO:0007669"/>
    <property type="project" value="InterPro"/>
</dbReference>
<dbReference type="SUPFAM" id="SSF52540">
    <property type="entry name" value="P-loop containing nucleoside triphosphate hydrolases"/>
    <property type="match status" value="2"/>
</dbReference>
<dbReference type="AlphaFoldDB" id="A0A2J6X8G8"/>
<sequence>MEKVLEVKGINKEFPGVKALEDVSFDLYKGEIHAIVGENGAGKSTLIKILTGAYTPDKGEIIIFGQKYEKLEPILTQRLGITAVYQEMVLANDLSVADNVFLGIEPGKYGFIQNKEKKAKVIELMKSIGYEGLSVDATVRSLSAAQQGIVAILRALSRNAKIIIFDEPTASLSSREVDILFKVINTLRSQHISIIYISHRLEEIFKIANRVTVMKDGKIVDTKDIKDTNVDELIRLMVGRNVSSNFYDPNRKIGEEIFRCENISNYKVKNISFSLRSGEIVGLYGLIGSGRTELAMSIFGADKSTYGDIYIEGKKVHFKSPEHTSKHRLSYLPEDRRRQGLALQMGVKFNINLASYNKISNFGFVDIKKERLIAADLVKALGIKTPSLSQSVSNLSGGTQQKVVVAKWLAANSKIFLMDEPTVGIDIGAKAEIYNLINQLARSGGTVLFISSYMPELMGICDRILVMNNGKISGEVKRQDFSEERILALAIKNQVEANV</sequence>
<dbReference type="FunFam" id="3.40.50.300:FF:000127">
    <property type="entry name" value="Ribose import ATP-binding protein RbsA"/>
    <property type="match status" value="1"/>
</dbReference>
<dbReference type="PROSITE" id="PS50893">
    <property type="entry name" value="ABC_TRANSPORTER_2"/>
    <property type="match status" value="2"/>
</dbReference>
<dbReference type="InterPro" id="IPR027417">
    <property type="entry name" value="P-loop_NTPase"/>
</dbReference>
<keyword evidence="9" id="KW-0472">Membrane</keyword>
<keyword evidence="5" id="KW-0677">Repeat</keyword>
<reference evidence="11 12" key="1">
    <citation type="submission" date="2018-01" db="EMBL/GenBank/DDBJ databases">
        <title>Metagenomic assembled genomes from two thermal pools in the Uzon Caldera, Kamchatka, Russia.</title>
        <authorList>
            <person name="Wilkins L."/>
            <person name="Ettinger C."/>
        </authorList>
    </citation>
    <scope>NUCLEOTIDE SEQUENCE [LARGE SCALE GENOMIC DNA]</scope>
    <source>
        <strain evidence="11">ARK-10</strain>
    </source>
</reference>
<dbReference type="InterPro" id="IPR050107">
    <property type="entry name" value="ABC_carbohydrate_import_ATPase"/>
</dbReference>
<evidence type="ECO:0000256" key="8">
    <source>
        <dbReference type="ARBA" id="ARBA00022967"/>
    </source>
</evidence>
<dbReference type="CDD" id="cd03215">
    <property type="entry name" value="ABC_Carb_Monos_II"/>
    <property type="match status" value="1"/>
</dbReference>
<evidence type="ECO:0000256" key="9">
    <source>
        <dbReference type="ARBA" id="ARBA00023136"/>
    </source>
</evidence>
<dbReference type="InterPro" id="IPR003593">
    <property type="entry name" value="AAA+_ATPase"/>
</dbReference>
<dbReference type="GO" id="GO:0005524">
    <property type="term" value="F:ATP binding"/>
    <property type="evidence" value="ECO:0007669"/>
    <property type="project" value="UniProtKB-KW"/>
</dbReference>
<keyword evidence="2" id="KW-0813">Transport</keyword>
<dbReference type="GO" id="GO:0005886">
    <property type="term" value="C:plasma membrane"/>
    <property type="evidence" value="ECO:0007669"/>
    <property type="project" value="UniProtKB-SubCell"/>
</dbReference>
<evidence type="ECO:0000256" key="6">
    <source>
        <dbReference type="ARBA" id="ARBA00022741"/>
    </source>
</evidence>
<comment type="subcellular location">
    <subcellularLocation>
        <location evidence="1">Cell membrane</location>
        <topology evidence="1">Peripheral membrane protein</topology>
    </subcellularLocation>
</comment>
<keyword evidence="8" id="KW-1278">Translocase</keyword>
<feature type="domain" description="ABC transporter" evidence="10">
    <location>
        <begin position="252"/>
        <end position="494"/>
    </location>
</feature>
<dbReference type="EMBL" id="PNIX01000100">
    <property type="protein sequence ID" value="PMP83497.1"/>
    <property type="molecule type" value="Genomic_DNA"/>
</dbReference>
<name>A0A2J6X8G8_9BACT</name>
<evidence type="ECO:0000256" key="4">
    <source>
        <dbReference type="ARBA" id="ARBA00022597"/>
    </source>
</evidence>
<organism evidence="11 12">
    <name type="scientific">Caldisericum exile</name>
    <dbReference type="NCBI Taxonomy" id="693075"/>
    <lineage>
        <taxon>Bacteria</taxon>
        <taxon>Pseudomonadati</taxon>
        <taxon>Caldisericota/Cryosericota group</taxon>
        <taxon>Caldisericota</taxon>
        <taxon>Caldisericia</taxon>
        <taxon>Caldisericales</taxon>
        <taxon>Caldisericaceae</taxon>
        <taxon>Caldisericum</taxon>
    </lineage>
</organism>
<gene>
    <name evidence="11" type="ORF">C0175_01665</name>
</gene>
<evidence type="ECO:0000313" key="12">
    <source>
        <dbReference type="Proteomes" id="UP000236910"/>
    </source>
</evidence>
<protein>
    <submittedName>
        <fullName evidence="11">D-xylose ABC transporter ATP-binding protein</fullName>
    </submittedName>
</protein>
<accession>A0A2J6X8G8</accession>
<keyword evidence="7 11" id="KW-0067">ATP-binding</keyword>
<evidence type="ECO:0000256" key="5">
    <source>
        <dbReference type="ARBA" id="ARBA00022737"/>
    </source>
</evidence>
<evidence type="ECO:0000256" key="3">
    <source>
        <dbReference type="ARBA" id="ARBA00022475"/>
    </source>
</evidence>
<proteinExistence type="predicted"/>
<dbReference type="InterPro" id="IPR003439">
    <property type="entry name" value="ABC_transporter-like_ATP-bd"/>
</dbReference>
<evidence type="ECO:0000256" key="7">
    <source>
        <dbReference type="ARBA" id="ARBA00022840"/>
    </source>
</evidence>
<keyword evidence="3" id="KW-1003">Cell membrane</keyword>